<organism evidence="2 3">
    <name type="scientific">Mycolicibacterium gilvum</name>
    <dbReference type="NCBI Taxonomy" id="1804"/>
    <lineage>
        <taxon>Bacteria</taxon>
        <taxon>Bacillati</taxon>
        <taxon>Actinomycetota</taxon>
        <taxon>Actinomycetes</taxon>
        <taxon>Mycobacteriales</taxon>
        <taxon>Mycobacteriaceae</taxon>
        <taxon>Mycolicibacterium</taxon>
    </lineage>
</organism>
<evidence type="ECO:0000256" key="1">
    <source>
        <dbReference type="SAM" id="MobiDB-lite"/>
    </source>
</evidence>
<dbReference type="Proteomes" id="UP000254291">
    <property type="component" value="Unassembled WGS sequence"/>
</dbReference>
<evidence type="ECO:0000313" key="2">
    <source>
        <dbReference type="EMBL" id="STZ44651.1"/>
    </source>
</evidence>
<protein>
    <submittedName>
        <fullName evidence="2">Putative secreted protein</fullName>
    </submittedName>
</protein>
<sequence length="568" mass="59718">MDRASFNLRSAAVELAPGRAPQRRHHRDVSTLLTAWALTLGLAIALLSGASVAAADTGAAGADQSAGASTSDTRTSGKPSEKSSSRPTSVGGDADASDPGSEDNESSVPVDDAAPEEQAGETDGATEPITVVEDRSSTPAEAPEAPEVVEEPDAPTPSVETGEATPRAGPAATDRESAATATASEPTESWWDTLVRDVRYTFFNKAPTLSPTDNIEVAPGVFTGKLNGQSNNGLTLNYLIKQAPTMGTLTIDPEAGTYTYTFDPSEFDKDTRDSFVIVADNGAEARRPGLFGVIQLVMHNIAIGLGLSQRDTVDSVFSVTARMVDADSGDSDDSDDSENEELKVSIRGTGFYGNLSNKKYWAEQNHADNCLLMSILMIEGQFTGQIPTRALEEAIVEQAKRTPSVVDPSKMMYLGEGSEDGVLPADAAALLKLRGNAADLRYFPSDDEDATYYDGLDALDVVSKLLFEGHGVITGVNNQTIWDATEKEGSPGADRVNANHGVVVIAVDTHNGRVYINDPGVSGGRGLAVPLGAFMWAWAPDAFETITADGAAPQSYRPTVAGDLVTVA</sequence>
<dbReference type="EMBL" id="UGQM01000001">
    <property type="protein sequence ID" value="STZ44651.1"/>
    <property type="molecule type" value="Genomic_DNA"/>
</dbReference>
<name>A0A378SPU9_9MYCO</name>
<feature type="compositionally biased region" description="Low complexity" evidence="1">
    <location>
        <begin position="60"/>
        <end position="73"/>
    </location>
</feature>
<dbReference type="AlphaFoldDB" id="A0A378SPU9"/>
<gene>
    <name evidence="2" type="ORF">NCTC10742_03891</name>
</gene>
<reference evidence="2 3" key="1">
    <citation type="submission" date="2018-06" db="EMBL/GenBank/DDBJ databases">
        <authorList>
            <consortium name="Pathogen Informatics"/>
            <person name="Doyle S."/>
        </authorList>
    </citation>
    <scope>NUCLEOTIDE SEQUENCE [LARGE SCALE GENOMIC DNA]</scope>
    <source>
        <strain evidence="2 3">NCTC10742</strain>
    </source>
</reference>
<proteinExistence type="predicted"/>
<accession>A0A378SPU9</accession>
<feature type="region of interest" description="Disordered" evidence="1">
    <location>
        <begin position="60"/>
        <end position="187"/>
    </location>
</feature>
<feature type="compositionally biased region" description="Low complexity" evidence="1">
    <location>
        <begin position="178"/>
        <end position="187"/>
    </location>
</feature>
<dbReference type="RefSeq" id="WP_115327901.1">
    <property type="nucleotide sequence ID" value="NZ_JACKST010000126.1"/>
</dbReference>
<evidence type="ECO:0000313" key="3">
    <source>
        <dbReference type="Proteomes" id="UP000254291"/>
    </source>
</evidence>